<dbReference type="PANTHER" id="PTHR46312:SF2">
    <property type="entry name" value="NUCLEOTIDE-BINDING OLIGOMERIZATION DOMAIN-CONTAINING PROTEIN 2-LIKE"/>
    <property type="match status" value="1"/>
</dbReference>
<name>A0A9D4MCW4_DREPO</name>
<dbReference type="SUPFAM" id="SSF52540">
    <property type="entry name" value="P-loop containing nucleoside triphosphate hydrolases"/>
    <property type="match status" value="1"/>
</dbReference>
<dbReference type="InterPro" id="IPR027417">
    <property type="entry name" value="P-loop_NTPase"/>
</dbReference>
<evidence type="ECO:0000313" key="3">
    <source>
        <dbReference type="Proteomes" id="UP000828390"/>
    </source>
</evidence>
<dbReference type="Pfam" id="PF05729">
    <property type="entry name" value="NACHT"/>
    <property type="match status" value="1"/>
</dbReference>
<dbReference type="Gene3D" id="3.40.50.300">
    <property type="entry name" value="P-loop containing nucleotide triphosphate hydrolases"/>
    <property type="match status" value="1"/>
</dbReference>
<keyword evidence="3" id="KW-1185">Reference proteome</keyword>
<sequence length="2325" mass="264393">MNTVSVSPLREGCDKPICDIFVTPKLIPISIERDGSRTKTNNTIHHYKDMFYNDKKLNRVFIQGDPGTGKSTFLIKLALDWCEAVSLHNPNCVLTFSDVDTLRDFRFLFHISLRDAIGQREVIEMIKTQILDIIYAGDERKKTFKLLQQILKQETCIVTMDGLNEWADDLNKYTVPLIANCHTKCVSLITTRPWKMMDERIKDSEIDRLIEIEGITDSEELTKNIILSLQTGTDRTHTAFKTYVNEHQLMRFLTTPWLQVLLVNVWINNNDFKGSLCEINCILLDLLFKKAKTKKGFFEIGLSMQCLSNTSFIKERIDIFDALANAAFQFTFSSIKSLAFSERELIKYLTVEQLQFCLHAGVLTRRRSLGIAGQESQFSFVHETIQEFMAAYHIANSKQELSEFFQTETKYNVLEMSQTVIYLCGLDCKKANELLNRLTGVEFLENINEGLSIYVQGIGDFDHSRAFHTDDYTQIHNIQSKHTLMEIHFRFARSVLFQRLIISCCIEAKTSGQKEIGLNCRDFTFSKYLSNAESNALKVLLKLNKSSVRSLILETNVLQTGEILAVLQHSKNSLKRLTTIVTPEISKELHQLIIQELHCIDTIDVSSLSCVLPSLSQLTYLKIENSRFLEDIVLPDTIQDITLFKCTCTDVFLRRLLLHLASLKHHICCHLFEIVMDCNTRLFQSELLLSDMNNISLHLELGNTDLYGLLYGTSIWELALSTDGDLSLATEILHTLNKLNTLSLCGTLTVRCDLRLPASLRCIVLYKIKYLSGWFCSLLITLSSLDHPVECVMWDVVLQPCEEARGDDYHIHASDMRSEILSRDLSNIEISVNNCSMELFEKLRESSIGILDLRTADCASQASEVLHTLNKLTKLYLWGTYTGRCELRLPESLQCISLREVGCSSEWLCSLLITLSSLDHPVKCLLWDVVLQPCEEAREDDSHKHASDLRSEILLRDLSNIEILVNNSSRELFEKLRDSSIGILDLKTADCASKASEVLHTLNKLTKLYLWGTYTGRCDIRLPESLQCISLQEVECSSEWLCSLLITLSSLDHPVKCLLGDVVLQPCEEAREDDSHKHASDLRSEILLRDLSNIEILVNNSSRELFEKLRDSSIGILDLRTADCASKASEVLHTLNKLTKLYLWGTYTGRCDIRLPESLQCISLKEVECSSEWLCSLLITLSSLDHPVKCLLWDVVLQPCEEAREDDSHKHASDLRSEILLRDLSNIEILVNNSSRELFEKLRYSSIGILDLRTADCVSQASKVLHTLNKLTTLYLRGTYTGRCGFRLPASLQCISLPKVKCSSEWLCSLLITLSSLDHPVKCLLWDVVLHQCEEAREDDSHEHASDLRSEILLRDLSNIEIFVTHCSMELFEIFRHSSIGILDLRTADSASQASEVLHTLNKLTNLYLFGTYTVRCDLRLPESLQCIVLKKVEYSSEWLCSLLITLSSLDHPVKCELWDVVLQPCEETRGDYSHKHASDLRSEICSRDLSNIEILVNNSSMELFEKLRESSIGILDLRTADCASQASEVLHTLNKLTKLYLWGTYTGRCELRLPESLQCISLREVGCSSEWLCSLLITLSSLDHPVKCLLWDVVLQPCEEAREDDSHKHASDLRSEILLRDLSNIEILVNNSSRELFEKLRDSSIGILDLRTADCVSQASEVLHTLNKLTKLCLWGTYTGRCGFRLPASLQCISLPKVKCSSEWLCSLLITLSSLDHPVKCLLWDVVLHQCEEAREDDSHEHASDLRSEILLRDLSNIKIIVTHCSMELFEIFRHSSIGILDLRTADSASQASEVLHTLNKLTNLYLFGTYKVRCDFRLPESLQCIGLKKVEYSSEWLCSLLITLSSLDHPVKCELWDVVLQPCEETRGDYSHKHASDLRSEICSRDLSNIEILVNNSSMELFEKLRESSIGILDLRTADCASQASEVLHTLNKLTKLYLWGTYTGRCELRLPESLQCISLREVGCSSEWLCSLLITLSSLDHPVKCLLWGVELQPCEEARENDSHKHASDMRSEIKLRDMSNIEILVNKSSRELFEKLRDSSIGILDLRTADCVSRASDILYTLNKLTTLYLRGTYTGRCGFRLPASLQCISLPEVKCSSEWLCSLLITLSSLDHPVKCLLWDVVLHQCEEAREDDSHEHASDLRSEILLRDLSNIEIFVAHCSMELFEILRHSSIGILDLRTADSASQASEVLHTLNKLTKLYLWGTYTGRCDLRFPQSLQCISLHEVEYSSEWLCSLLITLSSLDHPVKCELWDVVLQPYEEARGDYSYIHASDLRSEICSRDLSNIEILVKNCSMELFEILRDSSIGILDLRTADCVSLA</sequence>
<organism evidence="2 3">
    <name type="scientific">Dreissena polymorpha</name>
    <name type="common">Zebra mussel</name>
    <name type="synonym">Mytilus polymorpha</name>
    <dbReference type="NCBI Taxonomy" id="45954"/>
    <lineage>
        <taxon>Eukaryota</taxon>
        <taxon>Metazoa</taxon>
        <taxon>Spiralia</taxon>
        <taxon>Lophotrochozoa</taxon>
        <taxon>Mollusca</taxon>
        <taxon>Bivalvia</taxon>
        <taxon>Autobranchia</taxon>
        <taxon>Heteroconchia</taxon>
        <taxon>Euheterodonta</taxon>
        <taxon>Imparidentia</taxon>
        <taxon>Neoheterodontei</taxon>
        <taxon>Myida</taxon>
        <taxon>Dreissenoidea</taxon>
        <taxon>Dreissenidae</taxon>
        <taxon>Dreissena</taxon>
    </lineage>
</organism>
<dbReference type="PANTHER" id="PTHR46312">
    <property type="entry name" value="NACHT DOMAIN-CONTAINING PROTEIN"/>
    <property type="match status" value="1"/>
</dbReference>
<dbReference type="InterPro" id="IPR007111">
    <property type="entry name" value="NACHT_NTPase"/>
</dbReference>
<feature type="domain" description="NACHT" evidence="1">
    <location>
        <begin position="59"/>
        <end position="218"/>
    </location>
</feature>
<dbReference type="EMBL" id="JAIWYP010000002">
    <property type="protein sequence ID" value="KAH3873880.1"/>
    <property type="molecule type" value="Genomic_DNA"/>
</dbReference>
<reference evidence="2" key="1">
    <citation type="journal article" date="2019" name="bioRxiv">
        <title>The Genome of the Zebra Mussel, Dreissena polymorpha: A Resource for Invasive Species Research.</title>
        <authorList>
            <person name="McCartney M.A."/>
            <person name="Auch B."/>
            <person name="Kono T."/>
            <person name="Mallez S."/>
            <person name="Zhang Y."/>
            <person name="Obille A."/>
            <person name="Becker A."/>
            <person name="Abrahante J.E."/>
            <person name="Garbe J."/>
            <person name="Badalamenti J.P."/>
            <person name="Herman A."/>
            <person name="Mangelson H."/>
            <person name="Liachko I."/>
            <person name="Sullivan S."/>
            <person name="Sone E.D."/>
            <person name="Koren S."/>
            <person name="Silverstein K.A.T."/>
            <person name="Beckman K.B."/>
            <person name="Gohl D.M."/>
        </authorList>
    </citation>
    <scope>NUCLEOTIDE SEQUENCE</scope>
    <source>
        <strain evidence="2">Duluth1</strain>
        <tissue evidence="2">Whole animal</tissue>
    </source>
</reference>
<comment type="caution">
    <text evidence="2">The sequence shown here is derived from an EMBL/GenBank/DDBJ whole genome shotgun (WGS) entry which is preliminary data.</text>
</comment>
<gene>
    <name evidence="2" type="ORF">DPMN_037120</name>
</gene>
<evidence type="ECO:0000259" key="1">
    <source>
        <dbReference type="Pfam" id="PF05729"/>
    </source>
</evidence>
<dbReference type="Proteomes" id="UP000828390">
    <property type="component" value="Unassembled WGS sequence"/>
</dbReference>
<protein>
    <recommendedName>
        <fullName evidence="1">NACHT domain-containing protein</fullName>
    </recommendedName>
</protein>
<accession>A0A9D4MCW4</accession>
<evidence type="ECO:0000313" key="2">
    <source>
        <dbReference type="EMBL" id="KAH3873880.1"/>
    </source>
</evidence>
<proteinExistence type="predicted"/>
<reference evidence="2" key="2">
    <citation type="submission" date="2020-11" db="EMBL/GenBank/DDBJ databases">
        <authorList>
            <person name="McCartney M.A."/>
            <person name="Auch B."/>
            <person name="Kono T."/>
            <person name="Mallez S."/>
            <person name="Becker A."/>
            <person name="Gohl D.M."/>
            <person name="Silverstein K.A.T."/>
            <person name="Koren S."/>
            <person name="Bechman K.B."/>
            <person name="Herman A."/>
            <person name="Abrahante J.E."/>
            <person name="Garbe J."/>
        </authorList>
    </citation>
    <scope>NUCLEOTIDE SEQUENCE</scope>
    <source>
        <strain evidence="2">Duluth1</strain>
        <tissue evidence="2">Whole animal</tissue>
    </source>
</reference>